<dbReference type="RefSeq" id="WP_211547275.1">
    <property type="nucleotide sequence ID" value="NZ_JAGTUF010000004.1"/>
</dbReference>
<keyword evidence="4" id="KW-1278">Translocase</keyword>
<dbReference type="InterPro" id="IPR003593">
    <property type="entry name" value="AAA+_ATPase"/>
</dbReference>
<dbReference type="EMBL" id="JAGTUF010000004">
    <property type="protein sequence ID" value="MBR9971477.1"/>
    <property type="molecule type" value="Genomic_DNA"/>
</dbReference>
<dbReference type="InterPro" id="IPR027417">
    <property type="entry name" value="P-loop_NTPase"/>
</dbReference>
<protein>
    <submittedName>
        <fullName evidence="7">Heme ABC transporter ATP-binding protein</fullName>
    </submittedName>
</protein>
<keyword evidence="3 7" id="KW-0067">ATP-binding</keyword>
<feature type="domain" description="ABC transporter" evidence="6">
    <location>
        <begin position="2"/>
        <end position="241"/>
    </location>
</feature>
<evidence type="ECO:0000259" key="6">
    <source>
        <dbReference type="PROSITE" id="PS50893"/>
    </source>
</evidence>
<keyword evidence="1" id="KW-0813">Transport</keyword>
<reference evidence="7 8" key="1">
    <citation type="submission" date="2021-04" db="EMBL/GenBank/DDBJ databases">
        <title>Magnetospirillum sulfuroxidans sp. nov., a facultative chemolithoautotrophic sulfur-oxidizing alphaproteobacterium isolated from freshwater sediment and proposals for Paramagetospirillum gen. nov., and Magnetospirillaceae fam. nov.</title>
        <authorList>
            <person name="Koziaeva V."/>
            <person name="Geelhoed J.S."/>
            <person name="Sorokin D.Y."/>
            <person name="Grouzdev D.S."/>
        </authorList>
    </citation>
    <scope>NUCLEOTIDE SEQUENCE [LARGE SCALE GENOMIC DNA]</scope>
    <source>
        <strain evidence="7 8">J10</strain>
    </source>
</reference>
<gene>
    <name evidence="7" type="ORF">KEC16_07110</name>
</gene>
<evidence type="ECO:0000256" key="3">
    <source>
        <dbReference type="ARBA" id="ARBA00022840"/>
    </source>
</evidence>
<dbReference type="Proteomes" id="UP000680714">
    <property type="component" value="Unassembled WGS sequence"/>
</dbReference>
<dbReference type="GO" id="GO:0005524">
    <property type="term" value="F:ATP binding"/>
    <property type="evidence" value="ECO:0007669"/>
    <property type="project" value="UniProtKB-KW"/>
</dbReference>
<evidence type="ECO:0000313" key="7">
    <source>
        <dbReference type="EMBL" id="MBR9971477.1"/>
    </source>
</evidence>
<keyword evidence="2" id="KW-0547">Nucleotide-binding</keyword>
<comment type="function">
    <text evidence="5">Part of the ABC transporter complex HmuTUV involved in hemin import. Responsible for energy coupling to the transport system.</text>
</comment>
<keyword evidence="8" id="KW-1185">Reference proteome</keyword>
<organism evidence="7 8">
    <name type="scientific">Magnetospirillum sulfuroxidans</name>
    <dbReference type="NCBI Taxonomy" id="611300"/>
    <lineage>
        <taxon>Bacteria</taxon>
        <taxon>Pseudomonadati</taxon>
        <taxon>Pseudomonadota</taxon>
        <taxon>Alphaproteobacteria</taxon>
        <taxon>Rhodospirillales</taxon>
        <taxon>Rhodospirillaceae</taxon>
        <taxon>Magnetospirillum</taxon>
    </lineage>
</organism>
<dbReference type="SUPFAM" id="SSF52540">
    <property type="entry name" value="P-loop containing nucleoside triphosphate hydrolases"/>
    <property type="match status" value="1"/>
</dbReference>
<evidence type="ECO:0000256" key="2">
    <source>
        <dbReference type="ARBA" id="ARBA00022741"/>
    </source>
</evidence>
<evidence type="ECO:0000256" key="1">
    <source>
        <dbReference type="ARBA" id="ARBA00022448"/>
    </source>
</evidence>
<dbReference type="InterPro" id="IPR003439">
    <property type="entry name" value="ABC_transporter-like_ATP-bd"/>
</dbReference>
<dbReference type="CDD" id="cd03214">
    <property type="entry name" value="ABC_Iron-Siderophores_B12_Hemin"/>
    <property type="match status" value="1"/>
</dbReference>
<proteinExistence type="predicted"/>
<dbReference type="Gene3D" id="3.40.50.300">
    <property type="entry name" value="P-loop containing nucleotide triphosphate hydrolases"/>
    <property type="match status" value="1"/>
</dbReference>
<dbReference type="SMART" id="SM00382">
    <property type="entry name" value="AAA"/>
    <property type="match status" value="1"/>
</dbReference>
<dbReference type="PROSITE" id="PS50893">
    <property type="entry name" value="ABC_TRANSPORTER_2"/>
    <property type="match status" value="1"/>
</dbReference>
<dbReference type="PANTHER" id="PTHR42794">
    <property type="entry name" value="HEMIN IMPORT ATP-BINDING PROTEIN HMUV"/>
    <property type="match status" value="1"/>
</dbReference>
<name>A0ABS5IAM1_9PROT</name>
<accession>A0ABS5IAM1</accession>
<dbReference type="PANTHER" id="PTHR42794:SF1">
    <property type="entry name" value="HEMIN IMPORT ATP-BINDING PROTEIN HMUV"/>
    <property type="match status" value="1"/>
</dbReference>
<comment type="caution">
    <text evidence="7">The sequence shown here is derived from an EMBL/GenBank/DDBJ whole genome shotgun (WGS) entry which is preliminary data.</text>
</comment>
<evidence type="ECO:0000256" key="4">
    <source>
        <dbReference type="ARBA" id="ARBA00022967"/>
    </source>
</evidence>
<evidence type="ECO:0000256" key="5">
    <source>
        <dbReference type="ARBA" id="ARBA00037066"/>
    </source>
</evidence>
<evidence type="ECO:0000313" key="8">
    <source>
        <dbReference type="Proteomes" id="UP000680714"/>
    </source>
</evidence>
<sequence>MIEAKSISLRIGAATLLDDVTVTLRPGRITAILGPNGAGKSSLLGILAGERRPSAGTVSLDQRPLSRWPARDLARRRAVVPQAAQLAFPFTVAEVVRMGFALTPPRQQQRTGILAQALAAADITHLADRAMPSLSGGERQRTHFARALAQLAANAERFPAYLLLDEPTASLDPAHQHSLLAAVRAWVRQSGGAAAIVLHDLALAAHYADDVVLLSRGKVAAHGAIGALRAETLGAVYGIDFDRVIDGAGNAVFLARGL</sequence>
<dbReference type="NCBIfam" id="NF010068">
    <property type="entry name" value="PRK13548.1"/>
    <property type="match status" value="1"/>
</dbReference>
<dbReference type="Pfam" id="PF00005">
    <property type="entry name" value="ABC_tran"/>
    <property type="match status" value="1"/>
</dbReference>